<dbReference type="GO" id="GO:0009898">
    <property type="term" value="C:cytoplasmic side of plasma membrane"/>
    <property type="evidence" value="ECO:0007669"/>
    <property type="project" value="UniProtKB-UniRule"/>
</dbReference>
<comment type="subcellular location">
    <subcellularLocation>
        <location evidence="20">Cytoplasm</location>
    </subcellularLocation>
    <subcellularLocation>
        <location evidence="20">Cell inner membrane</location>
        <topology evidence="20">Peripheral membrane protein</topology>
        <orientation evidence="20">Cytoplasmic side</orientation>
    </subcellularLocation>
</comment>
<comment type="catalytic activity">
    <reaction evidence="20">
        <text>Endonucleolytic cleavage of single-stranded RNA in A- and U-rich regions.</text>
        <dbReference type="EC" id="3.1.26.12"/>
    </reaction>
</comment>
<evidence type="ECO:0000256" key="10">
    <source>
        <dbReference type="ARBA" id="ARBA00022723"/>
    </source>
</evidence>
<dbReference type="Pfam" id="PF10150">
    <property type="entry name" value="RNase_E_G"/>
    <property type="match status" value="1"/>
</dbReference>
<keyword evidence="20" id="KW-0862">Zinc</keyword>
<evidence type="ECO:0000256" key="3">
    <source>
        <dbReference type="ARBA" id="ARBA00008426"/>
    </source>
</evidence>
<keyword evidence="13 20" id="KW-0378">Hydrolase</keyword>
<keyword evidence="10 20" id="KW-0479">Metal-binding</keyword>
<dbReference type="GO" id="GO:0004801">
    <property type="term" value="F:transaldolase activity"/>
    <property type="evidence" value="ECO:0007669"/>
    <property type="project" value="UniProtKB-UniRule"/>
</dbReference>
<dbReference type="Gene3D" id="3.20.20.70">
    <property type="entry name" value="Aldolase class I"/>
    <property type="match status" value="1"/>
</dbReference>
<dbReference type="InterPro" id="IPR048583">
    <property type="entry name" value="RNase_E_G_thioredoxin-like"/>
</dbReference>
<feature type="compositionally biased region" description="Polar residues" evidence="21">
    <location>
        <begin position="673"/>
        <end position="682"/>
    </location>
</feature>
<keyword evidence="19" id="KW-0808">Transferase</keyword>
<evidence type="ECO:0000313" key="23">
    <source>
        <dbReference type="EMBL" id="SUO91554.1"/>
    </source>
</evidence>
<keyword evidence="5 19" id="KW-0963">Cytoplasm</keyword>
<feature type="compositionally biased region" description="Acidic residues" evidence="21">
    <location>
        <begin position="1313"/>
        <end position="1322"/>
    </location>
</feature>
<dbReference type="EMBL" id="UHIA01000003">
    <property type="protein sequence ID" value="SUO91554.1"/>
    <property type="molecule type" value="Genomic_DNA"/>
</dbReference>
<dbReference type="Pfam" id="PF00575">
    <property type="entry name" value="S1"/>
    <property type="match status" value="1"/>
</dbReference>
<evidence type="ECO:0000256" key="17">
    <source>
        <dbReference type="ARBA" id="ARBA00023270"/>
    </source>
</evidence>
<dbReference type="EC" id="2.2.1.2" evidence="19"/>
<dbReference type="GO" id="GO:0000049">
    <property type="term" value="F:tRNA binding"/>
    <property type="evidence" value="ECO:0007669"/>
    <property type="project" value="UniProtKB-KW"/>
</dbReference>
<keyword evidence="11 20" id="KW-0699">rRNA-binding</keyword>
<keyword evidence="8 20" id="KW-0819">tRNA processing</keyword>
<evidence type="ECO:0000256" key="5">
    <source>
        <dbReference type="ARBA" id="ARBA00022490"/>
    </source>
</evidence>
<evidence type="ECO:0000259" key="22">
    <source>
        <dbReference type="PROSITE" id="PS50126"/>
    </source>
</evidence>
<dbReference type="NCBIfam" id="NF002881">
    <property type="entry name" value="PRK03343.1"/>
    <property type="match status" value="1"/>
</dbReference>
<dbReference type="PANTHER" id="PTHR30001">
    <property type="entry name" value="RIBONUCLEASE"/>
    <property type="match status" value="1"/>
</dbReference>
<dbReference type="SUPFAM" id="SSF50249">
    <property type="entry name" value="Nucleic acid-binding proteins"/>
    <property type="match status" value="1"/>
</dbReference>
<comment type="function">
    <text evidence="20">Endoribonuclease that plays a central role in RNA processing and decay. Required for the maturation of 5S and 16S rRNAs and the majority of tRNAs. Also involved in the degradation of most mRNAs.</text>
</comment>
<dbReference type="InterPro" id="IPR018225">
    <property type="entry name" value="Transaldolase_AS"/>
</dbReference>
<dbReference type="RefSeq" id="WP_115217529.1">
    <property type="nucleotide sequence ID" value="NZ_UHIA01000003.1"/>
</dbReference>
<keyword evidence="17 19" id="KW-0704">Schiff base</keyword>
<keyword evidence="9 20" id="KW-0540">Nuclease</keyword>
<evidence type="ECO:0000256" key="9">
    <source>
        <dbReference type="ARBA" id="ARBA00022722"/>
    </source>
</evidence>
<dbReference type="HAMAP" id="MF_00493">
    <property type="entry name" value="Transaldolase_2"/>
    <property type="match status" value="1"/>
</dbReference>
<feature type="active site" description="Schiff-base intermediate with substrate" evidence="19">
    <location>
        <position position="1079"/>
    </location>
</feature>
<feature type="region of interest" description="Disordered" evidence="21">
    <location>
        <begin position="812"/>
        <end position="860"/>
    </location>
</feature>
<dbReference type="GO" id="GO:0006098">
    <property type="term" value="P:pentose-phosphate shunt"/>
    <property type="evidence" value="ECO:0007669"/>
    <property type="project" value="UniProtKB-UniRule"/>
</dbReference>
<evidence type="ECO:0000256" key="15">
    <source>
        <dbReference type="ARBA" id="ARBA00022884"/>
    </source>
</evidence>
<dbReference type="GO" id="GO:0008270">
    <property type="term" value="F:zinc ion binding"/>
    <property type="evidence" value="ECO:0007669"/>
    <property type="project" value="UniProtKB-UniRule"/>
</dbReference>
<dbReference type="CDD" id="cd00955">
    <property type="entry name" value="Transaldolase_like"/>
    <property type="match status" value="1"/>
</dbReference>
<name>A0A380MKQ0_9GAMM</name>
<evidence type="ECO:0000256" key="18">
    <source>
        <dbReference type="ARBA" id="ARBA00048810"/>
    </source>
</evidence>
<evidence type="ECO:0000256" key="16">
    <source>
        <dbReference type="ARBA" id="ARBA00023136"/>
    </source>
</evidence>
<feature type="binding site" evidence="20">
    <location>
        <position position="407"/>
    </location>
    <ligand>
        <name>Zn(2+)</name>
        <dbReference type="ChEBI" id="CHEBI:29105"/>
        <note>ligand shared between dimeric partners</note>
    </ligand>
</feature>
<gene>
    <name evidence="20 23" type="primary">rne</name>
    <name evidence="19" type="synonym">tal</name>
    <name evidence="23" type="ORF">NCTC10717_00209</name>
</gene>
<keyword evidence="19" id="KW-0570">Pentose shunt</keyword>
<dbReference type="GO" id="GO:0019843">
    <property type="term" value="F:rRNA binding"/>
    <property type="evidence" value="ECO:0007669"/>
    <property type="project" value="UniProtKB-KW"/>
</dbReference>
<dbReference type="InterPro" id="IPR004732">
    <property type="entry name" value="Transaldolase_2"/>
</dbReference>
<dbReference type="NCBIfam" id="TIGR00757">
    <property type="entry name" value="RNaseEG"/>
    <property type="match status" value="1"/>
</dbReference>
<comment type="subunit">
    <text evidence="20">Component of the RNA degradosome, which is a multiprotein complex involved in RNA processing and mRNA degradation. Within the RNA degradosome, RNase E assembles into a homotetramer formed by a dimer of dimers.</text>
</comment>
<feature type="compositionally biased region" description="Basic residues" evidence="21">
    <location>
        <begin position="830"/>
        <end position="839"/>
    </location>
</feature>
<dbReference type="PROSITE" id="PS01054">
    <property type="entry name" value="TRANSALDOLASE_1"/>
    <property type="match status" value="1"/>
</dbReference>
<dbReference type="InterPro" id="IPR004659">
    <property type="entry name" value="RNase_E/G"/>
</dbReference>
<dbReference type="HAMAP" id="MF_00970">
    <property type="entry name" value="RNase_E"/>
    <property type="match status" value="1"/>
</dbReference>
<protein>
    <recommendedName>
        <fullName evidence="19 20">Multifunctional fusion protein</fullName>
    </recommendedName>
    <domain>
        <recommendedName>
            <fullName evidence="20">Ribonuclease E</fullName>
            <shortName evidence="20">RNase E</shortName>
            <ecNumber evidence="20">3.1.26.12</ecNumber>
        </recommendedName>
    </domain>
    <domain>
        <recommendedName>
            <fullName evidence="19">Transaldolase</fullName>
            <ecNumber evidence="19">2.2.1.2</ecNumber>
        </recommendedName>
    </domain>
</protein>
<feature type="region of interest" description="Disordered" evidence="21">
    <location>
        <begin position="1302"/>
        <end position="1322"/>
    </location>
</feature>
<feature type="compositionally biased region" description="Low complexity" evidence="21">
    <location>
        <begin position="812"/>
        <end position="827"/>
    </location>
</feature>
<keyword evidence="16 20" id="KW-0472">Membrane</keyword>
<sequence length="1322" mass="146876">MKKMLINATQHEELRVALVDGQQLYDLDMETLYSAQKKSNIYKGKITRIEPSLEAVFVDYGSQRHGFLPFKEIAKEYLIGSTNTQGEKLGMKDMLEVGQDVLVQIEKEERGNKGAALTTYISLAGRFLVLMPNNPRAGGVSRRIQGDERKELRDTLDQLEIPEDMGVIVRTAGVGRVQEELQWDLDFLMQVWTAISEEYVKSPPQRLIYQESNIIVRALRDYLRPDIAQILIDDPRVYQQALSFMNLVMPSSANKLKLYEDTTPLFTRYQIEGQIESAYQRTVKLPSGGEIVIDYTEALVSIDINSSKATKGGDIEETAYQTNLEAADEIARQMRLRDFGGLIVIDFIDMLSQRNRKDIEQRLYDATTIDRARVQIGRISRFGLLEMSRQRLRASIDEASHQVCPRCKGQGSIRGIQSQSLSILRLIEEEAMKDRTVRIIGELPVSIATYLLNEKRSALRGIEQRHEVDIVLMPNVNLHTPDYCIERVRDDEVDEERIPSYRMPLRHESNEDTPLQHGHMPAPEQAAVSNIVPHAPAPQQSEKTEKREKGGLSALFSKVVALFKDSGSAAPNAEQVREQVKNKEKNNRQPRQDRQRQARQERQEARGEKENRDEERRQPRRERQRQQDTAALEKLAAQERVESNTAAGNLPREEKSNRRRAKAEPVQDDVNPSIEQLQNPPETINGRPVGKGRPRDVHAVRGQGKAPETRRAAQEQQAAYEVEAETAAFENLQADLPFAPAQHNEAAAVQEPAPQAPAVKSAQPGLVSFLSDGETATTAETVETAAEEAATEAVETEETAPITADVAAEAHESAATAVGENAEAAEAPAKKTRTRRTRKSAAEKAAAEAAQAAEAETEIPAESVAAETLSETAEAQVLEVQEEKPVQAVEAAETAAPLEQAEPSSEETVAEAEKAVTEEEAAVQVKEEAAETTEVIAEKANPLQQLAQFGQSAWYDNIHRAMLKNGELQRLIEEDDLRGVTSNPAIFQKALAESEGYDQALQHWLENNTGGVRDAFFALAIEDIQMACDQMLPVFERTGGVDGMVSLEVSPDIAHDSEKTIAEAKALFAKVARENVMIKVPATEAGVRAVRELTAAGVHVNATLLFSVSRYQQVLEAYIDGLKARVAAGESIDYLRSVASFFVSRVDSAIDEALPEEHAALRGRAAVANAQLAYRYFLERISHDDWLDLQQKGAKVQRLLWASTGTKNPQYSDTRYVDLLIGRNTVNTIPPATYQAFKDHGRASDSLLRRIEEAPQLMRRMAEIGIDMEKIAAKLEKEGIAQFEKAFADLLNTLSGKIKALRQAPADEGQNEHEEEGADDGQ</sequence>
<comment type="cofactor">
    <cofactor evidence="20">
        <name>Mg(2+)</name>
        <dbReference type="ChEBI" id="CHEBI:18420"/>
    </cofactor>
    <text evidence="20">Binds 1 Mg(2+) ion per subunit.</text>
</comment>
<accession>A0A380MKQ0</accession>
<comment type="similarity">
    <text evidence="3 19">Belongs to the transaldolase family. Type 2 subfamily.</text>
</comment>
<dbReference type="UniPathway" id="UPA00115">
    <property type="reaction ID" value="UER00414"/>
</dbReference>
<feature type="region of interest" description="Required for zinc-mediated homotetramerization and catalytic activity" evidence="20">
    <location>
        <begin position="404"/>
        <end position="407"/>
    </location>
</feature>
<feature type="region of interest" description="Disordered" evidence="21">
    <location>
        <begin position="569"/>
        <end position="716"/>
    </location>
</feature>
<dbReference type="GO" id="GO:0005737">
    <property type="term" value="C:cytoplasm"/>
    <property type="evidence" value="ECO:0007669"/>
    <property type="project" value="UniProtKB-SubCell"/>
</dbReference>
<dbReference type="InterPro" id="IPR001585">
    <property type="entry name" value="TAL/FSA"/>
</dbReference>
<dbReference type="CDD" id="cd04453">
    <property type="entry name" value="S1_RNase_E"/>
    <property type="match status" value="1"/>
</dbReference>
<dbReference type="InterPro" id="IPR013785">
    <property type="entry name" value="Aldolase_TIM"/>
</dbReference>
<comment type="cofactor">
    <cofactor evidence="20">
        <name>Zn(2+)</name>
        <dbReference type="ChEBI" id="CHEBI:29105"/>
    </cofactor>
    <text evidence="20">Binds 2 Zn(2+) ions per homotetramer.</text>
</comment>
<dbReference type="EC" id="3.1.26.12" evidence="20"/>
<evidence type="ECO:0000256" key="13">
    <source>
        <dbReference type="ARBA" id="ARBA00022801"/>
    </source>
</evidence>
<dbReference type="GO" id="GO:0000287">
    <property type="term" value="F:magnesium ion binding"/>
    <property type="evidence" value="ECO:0007669"/>
    <property type="project" value="UniProtKB-UniRule"/>
</dbReference>
<evidence type="ECO:0000256" key="12">
    <source>
        <dbReference type="ARBA" id="ARBA00022759"/>
    </source>
</evidence>
<feature type="compositionally biased region" description="Basic and acidic residues" evidence="21">
    <location>
        <begin position="575"/>
        <end position="617"/>
    </location>
</feature>
<dbReference type="SMART" id="SM00316">
    <property type="entry name" value="S1"/>
    <property type="match status" value="1"/>
</dbReference>
<dbReference type="PROSITE" id="PS50126">
    <property type="entry name" value="S1"/>
    <property type="match status" value="1"/>
</dbReference>
<dbReference type="PANTHER" id="PTHR30001:SF1">
    <property type="entry name" value="RIBONUCLEASE E_G-LIKE PROTEIN, CHLOROPLASTIC"/>
    <property type="match status" value="1"/>
</dbReference>
<reference evidence="23 24" key="1">
    <citation type="submission" date="2018-06" db="EMBL/GenBank/DDBJ databases">
        <authorList>
            <consortium name="Pathogen Informatics"/>
            <person name="Doyle S."/>
        </authorList>
    </citation>
    <scope>NUCLEOTIDE SEQUENCE [LARGE SCALE GENOMIC DNA]</scope>
    <source>
        <strain evidence="23 24">NCTC10717</strain>
    </source>
</reference>
<evidence type="ECO:0000256" key="8">
    <source>
        <dbReference type="ARBA" id="ARBA00022694"/>
    </source>
</evidence>
<feature type="binding site" evidence="20">
    <location>
        <position position="303"/>
    </location>
    <ligand>
        <name>Mg(2+)</name>
        <dbReference type="ChEBI" id="CHEBI:18420"/>
        <note>catalytic</note>
    </ligand>
</feature>
<keyword evidence="6 20" id="KW-0997">Cell inner membrane</keyword>
<dbReference type="NCBIfam" id="TIGR00876">
    <property type="entry name" value="tal_mycobact"/>
    <property type="match status" value="1"/>
</dbReference>
<keyword evidence="15 20" id="KW-0694">RNA-binding</keyword>
<dbReference type="GO" id="GO:0008995">
    <property type="term" value="F:ribonuclease E activity"/>
    <property type="evidence" value="ECO:0007669"/>
    <property type="project" value="UniProtKB-EC"/>
</dbReference>
<feature type="domain" description="S1 motif" evidence="22">
    <location>
        <begin position="39"/>
        <end position="120"/>
    </location>
</feature>
<comment type="pathway">
    <text evidence="19">Carbohydrate degradation; pentose phosphate pathway; D-glyceraldehyde 3-phosphate and beta-D-fructose 6-phosphate from D-ribose 5-phosphate and D-xylulose 5-phosphate (non-oxidative stage): step 2/3.</text>
</comment>
<evidence type="ECO:0000256" key="7">
    <source>
        <dbReference type="ARBA" id="ARBA00022552"/>
    </source>
</evidence>
<dbReference type="Gene3D" id="3.40.1260.20">
    <property type="entry name" value="Ribonuclease E, catalytic domain"/>
    <property type="match status" value="1"/>
</dbReference>
<dbReference type="SUPFAM" id="SSF51569">
    <property type="entry name" value="Aldolase"/>
    <property type="match status" value="1"/>
</dbReference>
<dbReference type="Gene3D" id="2.40.50.140">
    <property type="entry name" value="Nucleic acid-binding proteins"/>
    <property type="match status" value="1"/>
</dbReference>
<dbReference type="OrthoDB" id="9804278at2"/>
<evidence type="ECO:0000256" key="21">
    <source>
        <dbReference type="SAM" id="MobiDB-lite"/>
    </source>
</evidence>
<keyword evidence="12 20" id="KW-0255">Endonuclease</keyword>
<comment type="catalytic activity">
    <reaction evidence="18 19">
        <text>D-sedoheptulose 7-phosphate + D-glyceraldehyde 3-phosphate = D-erythrose 4-phosphate + beta-D-fructose 6-phosphate</text>
        <dbReference type="Rhea" id="RHEA:17053"/>
        <dbReference type="ChEBI" id="CHEBI:16897"/>
        <dbReference type="ChEBI" id="CHEBI:57483"/>
        <dbReference type="ChEBI" id="CHEBI:57634"/>
        <dbReference type="ChEBI" id="CHEBI:59776"/>
        <dbReference type="EC" id="2.2.1.2"/>
    </reaction>
</comment>
<dbReference type="GO" id="GO:0006402">
    <property type="term" value="P:mRNA catabolic process"/>
    <property type="evidence" value="ECO:0007669"/>
    <property type="project" value="UniProtKB-UniRule"/>
</dbReference>
<dbReference type="Pfam" id="PF20833">
    <property type="entry name" value="RNase_E_G_Thio"/>
    <property type="match status" value="1"/>
</dbReference>
<evidence type="ECO:0000256" key="19">
    <source>
        <dbReference type="HAMAP-Rule" id="MF_00493"/>
    </source>
</evidence>
<evidence type="ECO:0000256" key="11">
    <source>
        <dbReference type="ARBA" id="ARBA00022730"/>
    </source>
</evidence>
<keyword evidence="7 20" id="KW-0698">rRNA processing</keyword>
<feature type="binding site" evidence="20">
    <location>
        <position position="404"/>
    </location>
    <ligand>
        <name>Zn(2+)</name>
        <dbReference type="ChEBI" id="CHEBI:29105"/>
        <note>ligand shared between dimeric partners</note>
    </ligand>
</feature>
<dbReference type="InterPro" id="IPR003029">
    <property type="entry name" value="S1_domain"/>
</dbReference>
<dbReference type="InterPro" id="IPR028878">
    <property type="entry name" value="RNase_E"/>
</dbReference>
<dbReference type="PROSITE" id="PS00958">
    <property type="entry name" value="TRANSALDOLASE_2"/>
    <property type="match status" value="1"/>
</dbReference>
<feature type="region of interest" description="Disordered" evidence="21">
    <location>
        <begin position="495"/>
        <end position="522"/>
    </location>
</feature>
<evidence type="ECO:0000256" key="2">
    <source>
        <dbReference type="ARBA" id="ARBA00005663"/>
    </source>
</evidence>
<dbReference type="Pfam" id="PF00923">
    <property type="entry name" value="TAL_FSA"/>
    <property type="match status" value="1"/>
</dbReference>
<evidence type="ECO:0000256" key="14">
    <source>
        <dbReference type="ARBA" id="ARBA00022842"/>
    </source>
</evidence>
<organism evidence="23 24">
    <name type="scientific">Suttonella indologenes</name>
    <dbReference type="NCBI Taxonomy" id="13276"/>
    <lineage>
        <taxon>Bacteria</taxon>
        <taxon>Pseudomonadati</taxon>
        <taxon>Pseudomonadota</taxon>
        <taxon>Gammaproteobacteria</taxon>
        <taxon>Cardiobacteriales</taxon>
        <taxon>Cardiobacteriaceae</taxon>
        <taxon>Suttonella</taxon>
    </lineage>
</organism>
<evidence type="ECO:0000313" key="24">
    <source>
        <dbReference type="Proteomes" id="UP000254575"/>
    </source>
</evidence>
<dbReference type="Proteomes" id="UP000254575">
    <property type="component" value="Unassembled WGS sequence"/>
</dbReference>
<comment type="similarity">
    <text evidence="20">Belongs to the RNase E/G family. RNase E subfamily.</text>
</comment>
<feature type="compositionally biased region" description="Low complexity" evidence="21">
    <location>
        <begin position="847"/>
        <end position="860"/>
    </location>
</feature>
<feature type="binding site" evidence="20">
    <location>
        <position position="346"/>
    </location>
    <ligand>
        <name>Mg(2+)</name>
        <dbReference type="ChEBI" id="CHEBI:18420"/>
        <note>catalytic</note>
    </ligand>
</feature>
<dbReference type="InterPro" id="IPR019307">
    <property type="entry name" value="RNA-bd_AU-1/RNase_E/G"/>
</dbReference>
<evidence type="ECO:0000256" key="4">
    <source>
        <dbReference type="ARBA" id="ARBA00022475"/>
    </source>
</evidence>
<comment type="function">
    <text evidence="1 19">Transaldolase is important for the balance of metabolites in the pentose-phosphate pathway.</text>
</comment>
<keyword evidence="20" id="KW-0820">tRNA-binding</keyword>
<keyword evidence="4 20" id="KW-1003">Cell membrane</keyword>
<keyword evidence="24" id="KW-1185">Reference proteome</keyword>
<dbReference type="InterPro" id="IPR012340">
    <property type="entry name" value="NA-bd_OB-fold"/>
</dbReference>
<dbReference type="GO" id="GO:0006364">
    <property type="term" value="P:rRNA processing"/>
    <property type="evidence" value="ECO:0007669"/>
    <property type="project" value="UniProtKB-UniRule"/>
</dbReference>
<evidence type="ECO:0000256" key="1">
    <source>
        <dbReference type="ARBA" id="ARBA00003518"/>
    </source>
</evidence>
<proteinExistence type="inferred from homology"/>
<evidence type="ECO:0000256" key="6">
    <source>
        <dbReference type="ARBA" id="ARBA00022519"/>
    </source>
</evidence>
<dbReference type="GO" id="GO:0005975">
    <property type="term" value="P:carbohydrate metabolic process"/>
    <property type="evidence" value="ECO:0007669"/>
    <property type="project" value="InterPro"/>
</dbReference>
<dbReference type="GO" id="GO:0008033">
    <property type="term" value="P:tRNA processing"/>
    <property type="evidence" value="ECO:0007669"/>
    <property type="project" value="UniProtKB-UniRule"/>
</dbReference>
<comment type="similarity">
    <text evidence="2">Belongs to the RNase E/G family. RNase G subfamily.</text>
</comment>
<evidence type="ECO:0000256" key="20">
    <source>
        <dbReference type="HAMAP-Rule" id="MF_00970"/>
    </source>
</evidence>
<keyword evidence="14 20" id="KW-0460">Magnesium</keyword>